<dbReference type="AlphaFoldDB" id="A0A8D4VNB9"/>
<dbReference type="KEGG" id="moz:MoryE10_16660"/>
<keyword evidence="1" id="KW-1133">Transmembrane helix</keyword>
<dbReference type="InterPro" id="IPR021344">
    <property type="entry name" value="DUF2970"/>
</dbReference>
<evidence type="ECO:0000313" key="3">
    <source>
        <dbReference type="Proteomes" id="UP000824988"/>
    </source>
</evidence>
<reference evidence="2" key="1">
    <citation type="submission" date="2019-06" db="EMBL/GenBank/DDBJ databases">
        <title>Complete genome sequence of Methylogaea oryzae strain JCM16910.</title>
        <authorList>
            <person name="Asakawa S."/>
        </authorList>
    </citation>
    <scope>NUCLEOTIDE SEQUENCE</scope>
    <source>
        <strain evidence="2">E10</strain>
    </source>
</reference>
<evidence type="ECO:0000256" key="1">
    <source>
        <dbReference type="SAM" id="Phobius"/>
    </source>
</evidence>
<gene>
    <name evidence="2" type="ORF">MoryE10_16660</name>
</gene>
<name>A0A8D4VNB9_9GAMM</name>
<evidence type="ECO:0008006" key="4">
    <source>
        <dbReference type="Google" id="ProtNLM"/>
    </source>
</evidence>
<evidence type="ECO:0000313" key="2">
    <source>
        <dbReference type="EMBL" id="BBL71060.1"/>
    </source>
</evidence>
<dbReference type="Proteomes" id="UP000824988">
    <property type="component" value="Chromosome"/>
</dbReference>
<protein>
    <recommendedName>
        <fullName evidence="4">DUF2970 domain-containing protein</fullName>
    </recommendedName>
</protein>
<feature type="transmembrane region" description="Helical" evidence="1">
    <location>
        <begin position="44"/>
        <end position="65"/>
    </location>
</feature>
<keyword evidence="1" id="KW-0812">Transmembrane</keyword>
<sequence>MSDKQTKPNLMQVIASTLSAAIGIQSSANRERDFTAGSAKTFIVTGVIGTVLFILAIIFVVRLVLSKAGAA</sequence>
<dbReference type="EMBL" id="AP019782">
    <property type="protein sequence ID" value="BBL71060.1"/>
    <property type="molecule type" value="Genomic_DNA"/>
</dbReference>
<dbReference type="Pfam" id="PF11174">
    <property type="entry name" value="DUF2970"/>
    <property type="match status" value="1"/>
</dbReference>
<accession>A0A8D4VNB9</accession>
<proteinExistence type="predicted"/>
<dbReference type="RefSeq" id="WP_054772486.1">
    <property type="nucleotide sequence ID" value="NZ_AP019782.1"/>
</dbReference>
<keyword evidence="3" id="KW-1185">Reference proteome</keyword>
<keyword evidence="1" id="KW-0472">Membrane</keyword>
<organism evidence="2 3">
    <name type="scientific">Methylogaea oryzae</name>
    <dbReference type="NCBI Taxonomy" id="1295382"/>
    <lineage>
        <taxon>Bacteria</taxon>
        <taxon>Pseudomonadati</taxon>
        <taxon>Pseudomonadota</taxon>
        <taxon>Gammaproteobacteria</taxon>
        <taxon>Methylococcales</taxon>
        <taxon>Methylococcaceae</taxon>
        <taxon>Methylogaea</taxon>
    </lineage>
</organism>